<sequence>MIAADHRDFVCLGKKRDCLGMCYEAGFLLSKPLLVIRLESCNVLPPSEGSNIAPQLHAGRAVATFEHMNFAQTKKLHHAMSPCFSLKFFSFS</sequence>
<dbReference type="AlphaFoldDB" id="A0AAD3SPY6"/>
<evidence type="ECO:0000313" key="2">
    <source>
        <dbReference type="Proteomes" id="UP001279734"/>
    </source>
</evidence>
<dbReference type="Proteomes" id="UP001279734">
    <property type="component" value="Unassembled WGS sequence"/>
</dbReference>
<comment type="caution">
    <text evidence="1">The sequence shown here is derived from an EMBL/GenBank/DDBJ whole genome shotgun (WGS) entry which is preliminary data.</text>
</comment>
<protein>
    <submittedName>
        <fullName evidence="1">Uncharacterized protein</fullName>
    </submittedName>
</protein>
<name>A0AAD3SPY6_NEPGR</name>
<keyword evidence="2" id="KW-1185">Reference proteome</keyword>
<proteinExistence type="predicted"/>
<reference evidence="1" key="1">
    <citation type="submission" date="2023-05" db="EMBL/GenBank/DDBJ databases">
        <title>Nepenthes gracilis genome sequencing.</title>
        <authorList>
            <person name="Fukushima K."/>
        </authorList>
    </citation>
    <scope>NUCLEOTIDE SEQUENCE</scope>
    <source>
        <strain evidence="1">SING2019-196</strain>
    </source>
</reference>
<evidence type="ECO:0000313" key="1">
    <source>
        <dbReference type="EMBL" id="GMH14932.1"/>
    </source>
</evidence>
<accession>A0AAD3SPY6</accession>
<organism evidence="1 2">
    <name type="scientific">Nepenthes gracilis</name>
    <name type="common">Slender pitcher plant</name>
    <dbReference type="NCBI Taxonomy" id="150966"/>
    <lineage>
        <taxon>Eukaryota</taxon>
        <taxon>Viridiplantae</taxon>
        <taxon>Streptophyta</taxon>
        <taxon>Embryophyta</taxon>
        <taxon>Tracheophyta</taxon>
        <taxon>Spermatophyta</taxon>
        <taxon>Magnoliopsida</taxon>
        <taxon>eudicotyledons</taxon>
        <taxon>Gunneridae</taxon>
        <taxon>Pentapetalae</taxon>
        <taxon>Caryophyllales</taxon>
        <taxon>Nepenthaceae</taxon>
        <taxon>Nepenthes</taxon>
    </lineage>
</organism>
<gene>
    <name evidence="1" type="ORF">Nepgr_016773</name>
</gene>
<dbReference type="EMBL" id="BSYO01000014">
    <property type="protein sequence ID" value="GMH14932.1"/>
    <property type="molecule type" value="Genomic_DNA"/>
</dbReference>